<name>A0A2M8S474_9PAST</name>
<evidence type="ECO:0000256" key="1">
    <source>
        <dbReference type="SAM" id="SignalP"/>
    </source>
</evidence>
<keyword evidence="3" id="KW-1185">Reference proteome</keyword>
<comment type="caution">
    <text evidence="2">The sequence shown here is derived from an EMBL/GenBank/DDBJ whole genome shotgun (WGS) entry which is preliminary data.</text>
</comment>
<gene>
    <name evidence="2" type="ORF">CVP05_03495</name>
</gene>
<evidence type="ECO:0000313" key="2">
    <source>
        <dbReference type="EMBL" id="PJG85942.1"/>
    </source>
</evidence>
<organism evidence="2 3">
    <name type="scientific">Conservatibacter flavescens</name>
    <dbReference type="NCBI Taxonomy" id="28161"/>
    <lineage>
        <taxon>Bacteria</taxon>
        <taxon>Pseudomonadati</taxon>
        <taxon>Pseudomonadota</taxon>
        <taxon>Gammaproteobacteria</taxon>
        <taxon>Pasteurellales</taxon>
        <taxon>Pasteurellaceae</taxon>
        <taxon>Conservatibacter</taxon>
    </lineage>
</organism>
<dbReference type="Proteomes" id="UP000229329">
    <property type="component" value="Unassembled WGS sequence"/>
</dbReference>
<dbReference type="OrthoDB" id="8613971at2"/>
<proteinExistence type="predicted"/>
<accession>A0A2M8S474</accession>
<protein>
    <submittedName>
        <fullName evidence="2">Uncharacterized protein</fullName>
    </submittedName>
</protein>
<evidence type="ECO:0000313" key="3">
    <source>
        <dbReference type="Proteomes" id="UP000229329"/>
    </source>
</evidence>
<feature type="chain" id="PRO_5014786351" evidence="1">
    <location>
        <begin position="21"/>
        <end position="162"/>
    </location>
</feature>
<feature type="signal peptide" evidence="1">
    <location>
        <begin position="1"/>
        <end position="20"/>
    </location>
</feature>
<keyword evidence="1" id="KW-0732">Signal</keyword>
<reference evidence="2 3" key="1">
    <citation type="submission" date="2017-11" db="EMBL/GenBank/DDBJ databases">
        <title>Reclassification of Bisgaard taxon 7 as Conservatibacter flavescens gen. nov., sp. nov.</title>
        <authorList>
            <person name="Christensen H."/>
        </authorList>
    </citation>
    <scope>NUCLEOTIDE SEQUENCE [LARGE SCALE GENOMIC DNA]</scope>
    <source>
        <strain evidence="2 3">7_4</strain>
    </source>
</reference>
<dbReference type="RefSeq" id="WP_100288196.1">
    <property type="nucleotide sequence ID" value="NZ_PHHA01000004.1"/>
</dbReference>
<dbReference type="AlphaFoldDB" id="A0A2M8S474"/>
<sequence length="162" mass="18203">MKKSLFLTALFSLVSLNASAASNPILSQPNADPDTAPRLFLGAIDAKRPERGFLANSTQFYHRYPNRHLCWVAHNIPNLGDSADVVQDITSPAKAFWENAQTSEDGKQHRVISKISAVTHNNGEKTIEQCWYFDKNDPIGDYAIKVFINNIEFPTQHFKLSK</sequence>
<dbReference type="EMBL" id="PHHA01000004">
    <property type="protein sequence ID" value="PJG85942.1"/>
    <property type="molecule type" value="Genomic_DNA"/>
</dbReference>